<dbReference type="PROSITE" id="PS51257">
    <property type="entry name" value="PROKAR_LIPOPROTEIN"/>
    <property type="match status" value="1"/>
</dbReference>
<sequence length="199" mass="20164">MIRRLPLLAALALAGGCGQAPAPAESASHESPRAAASAATPAAVASAATSPAAGTGLARYDGYGDLRLGMDEAAFRAAWQGALDGRVDPAGGCGVLWPRGAARDVGFMFEQGRFVRYDVATAKVAAPGGGAVGMAAARVRALYGRVEAEPHKYEAGASTLRVAAPDGRGALVFETDAQGRIARWRVGLPPAVDYVEGCG</sequence>
<feature type="chain" id="PRO_5016414213" description="Lectin" evidence="1">
    <location>
        <begin position="23"/>
        <end position="199"/>
    </location>
</feature>
<evidence type="ECO:0000313" key="2">
    <source>
        <dbReference type="EMBL" id="PWK85786.1"/>
    </source>
</evidence>
<reference evidence="2 3" key="1">
    <citation type="submission" date="2018-05" db="EMBL/GenBank/DDBJ databases">
        <title>Genomic Encyclopedia of Type Strains, Phase IV (KMG-IV): sequencing the most valuable type-strain genomes for metagenomic binning, comparative biology and taxonomic classification.</title>
        <authorList>
            <person name="Goeker M."/>
        </authorList>
    </citation>
    <scope>NUCLEOTIDE SEQUENCE [LARGE SCALE GENOMIC DNA]</scope>
    <source>
        <strain evidence="2 3">DSM 14263</strain>
    </source>
</reference>
<organism evidence="2 3">
    <name type="scientific">Fulvimonas soli</name>
    <dbReference type="NCBI Taxonomy" id="155197"/>
    <lineage>
        <taxon>Bacteria</taxon>
        <taxon>Pseudomonadati</taxon>
        <taxon>Pseudomonadota</taxon>
        <taxon>Gammaproteobacteria</taxon>
        <taxon>Lysobacterales</taxon>
        <taxon>Rhodanobacteraceae</taxon>
        <taxon>Fulvimonas</taxon>
    </lineage>
</organism>
<keyword evidence="3" id="KW-1185">Reference proteome</keyword>
<comment type="caution">
    <text evidence="2">The sequence shown here is derived from an EMBL/GenBank/DDBJ whole genome shotgun (WGS) entry which is preliminary data.</text>
</comment>
<feature type="signal peptide" evidence="1">
    <location>
        <begin position="1"/>
        <end position="22"/>
    </location>
</feature>
<gene>
    <name evidence="2" type="ORF">C7456_10881</name>
</gene>
<accession>A0A316HWF2</accession>
<name>A0A316HWF2_9GAMM</name>
<evidence type="ECO:0008006" key="4">
    <source>
        <dbReference type="Google" id="ProtNLM"/>
    </source>
</evidence>
<protein>
    <recommendedName>
        <fullName evidence="4">Lectin</fullName>
    </recommendedName>
</protein>
<keyword evidence="1" id="KW-0732">Signal</keyword>
<proteinExistence type="predicted"/>
<dbReference type="EMBL" id="QGHC01000008">
    <property type="protein sequence ID" value="PWK85786.1"/>
    <property type="molecule type" value="Genomic_DNA"/>
</dbReference>
<dbReference type="OrthoDB" id="5193828at2"/>
<evidence type="ECO:0000313" key="3">
    <source>
        <dbReference type="Proteomes" id="UP000245812"/>
    </source>
</evidence>
<dbReference type="AlphaFoldDB" id="A0A316HWF2"/>
<dbReference type="Proteomes" id="UP000245812">
    <property type="component" value="Unassembled WGS sequence"/>
</dbReference>
<evidence type="ECO:0000256" key="1">
    <source>
        <dbReference type="SAM" id="SignalP"/>
    </source>
</evidence>